<keyword evidence="10" id="KW-1185">Reference proteome</keyword>
<keyword evidence="4 7" id="KW-1133">Transmembrane helix</keyword>
<feature type="domain" description="ABC3 transporter permease C-terminal" evidence="8">
    <location>
        <begin position="268"/>
        <end position="376"/>
    </location>
</feature>
<feature type="transmembrane region" description="Helical" evidence="7">
    <location>
        <begin position="309"/>
        <end position="338"/>
    </location>
</feature>
<protein>
    <submittedName>
        <fullName evidence="9">ABC transporter permease</fullName>
    </submittedName>
</protein>
<keyword evidence="5 7" id="KW-0472">Membrane</keyword>
<feature type="transmembrane region" description="Helical" evidence="7">
    <location>
        <begin position="433"/>
        <end position="456"/>
    </location>
</feature>
<evidence type="ECO:0000256" key="4">
    <source>
        <dbReference type="ARBA" id="ARBA00022989"/>
    </source>
</evidence>
<keyword evidence="3 7" id="KW-0812">Transmembrane</keyword>
<gene>
    <name evidence="9" type="ORF">D2962_04475</name>
</gene>
<evidence type="ECO:0000256" key="5">
    <source>
        <dbReference type="ARBA" id="ARBA00023136"/>
    </source>
</evidence>
<dbReference type="Pfam" id="PF02687">
    <property type="entry name" value="FtsX"/>
    <property type="match status" value="2"/>
</dbReference>
<comment type="subcellular location">
    <subcellularLocation>
        <location evidence="1">Cell membrane</location>
        <topology evidence="1">Multi-pass membrane protein</topology>
    </subcellularLocation>
</comment>
<dbReference type="GO" id="GO:0022857">
    <property type="term" value="F:transmembrane transporter activity"/>
    <property type="evidence" value="ECO:0007669"/>
    <property type="project" value="TreeGrafter"/>
</dbReference>
<dbReference type="AlphaFoldDB" id="A0A3G2R9P3"/>
<keyword evidence="2" id="KW-1003">Cell membrane</keyword>
<dbReference type="PANTHER" id="PTHR30572:SF4">
    <property type="entry name" value="ABC TRANSPORTER PERMEASE YTRF"/>
    <property type="match status" value="1"/>
</dbReference>
<feature type="domain" description="ABC3 transporter permease C-terminal" evidence="8">
    <location>
        <begin position="660"/>
        <end position="774"/>
    </location>
</feature>
<feature type="transmembrane region" description="Helical" evidence="7">
    <location>
        <begin position="739"/>
        <end position="762"/>
    </location>
</feature>
<dbReference type="KEGG" id="bacg:D2962_04475"/>
<dbReference type="Proteomes" id="UP000280960">
    <property type="component" value="Chromosome"/>
</dbReference>
<evidence type="ECO:0000313" key="10">
    <source>
        <dbReference type="Proteomes" id="UP000280960"/>
    </source>
</evidence>
<proteinExistence type="inferred from homology"/>
<evidence type="ECO:0000256" key="3">
    <source>
        <dbReference type="ARBA" id="ARBA00022692"/>
    </source>
</evidence>
<feature type="transmembrane region" description="Helical" evidence="7">
    <location>
        <begin position="268"/>
        <end position="288"/>
    </location>
</feature>
<evidence type="ECO:0000256" key="7">
    <source>
        <dbReference type="SAM" id="Phobius"/>
    </source>
</evidence>
<feature type="transmembrane region" description="Helical" evidence="7">
    <location>
        <begin position="701"/>
        <end position="727"/>
    </location>
</feature>
<accession>A0A3G2R9P3</accession>
<comment type="similarity">
    <text evidence="6">Belongs to the ABC-4 integral membrane protein family.</text>
</comment>
<dbReference type="InterPro" id="IPR050250">
    <property type="entry name" value="Macrolide_Exporter_MacB"/>
</dbReference>
<evidence type="ECO:0000256" key="6">
    <source>
        <dbReference type="ARBA" id="ARBA00038076"/>
    </source>
</evidence>
<feature type="transmembrane region" description="Helical" evidence="7">
    <location>
        <begin position="358"/>
        <end position="376"/>
    </location>
</feature>
<reference evidence="9 10" key="1">
    <citation type="submission" date="2018-10" db="EMBL/GenBank/DDBJ databases">
        <authorList>
            <person name="Zhang X."/>
        </authorList>
    </citation>
    <scope>NUCLEOTIDE SEQUENCE [LARGE SCALE GENOMIC DNA]</scope>
    <source>
        <strain evidence="9 10">SK-G1</strain>
    </source>
</reference>
<dbReference type="InterPro" id="IPR003838">
    <property type="entry name" value="ABC3_permease_C"/>
</dbReference>
<feature type="transmembrane region" description="Helical" evidence="7">
    <location>
        <begin position="656"/>
        <end position="681"/>
    </location>
</feature>
<evidence type="ECO:0000256" key="2">
    <source>
        <dbReference type="ARBA" id="ARBA00022475"/>
    </source>
</evidence>
<organism evidence="9 10">
    <name type="scientific">Biomaibacter acetigenes</name>
    <dbReference type="NCBI Taxonomy" id="2316383"/>
    <lineage>
        <taxon>Bacteria</taxon>
        <taxon>Bacillati</taxon>
        <taxon>Bacillota</taxon>
        <taxon>Clostridia</taxon>
        <taxon>Thermosediminibacterales</taxon>
        <taxon>Tepidanaerobacteraceae</taxon>
        <taxon>Biomaibacter</taxon>
    </lineage>
</organism>
<feature type="transmembrane region" description="Helical" evidence="7">
    <location>
        <begin position="16"/>
        <end position="34"/>
    </location>
</feature>
<name>A0A3G2R9P3_9FIRM</name>
<evidence type="ECO:0000259" key="8">
    <source>
        <dbReference type="Pfam" id="PF02687"/>
    </source>
</evidence>
<dbReference type="PANTHER" id="PTHR30572">
    <property type="entry name" value="MEMBRANE COMPONENT OF TRANSPORTER-RELATED"/>
    <property type="match status" value="1"/>
</dbReference>
<sequence length="786" mass="88497">MLRRKMWRDIGENKTAYIACAIVMIIGLMTYTSMQMVKDNLFIARDRFYEDYHLADGFAKVKLMPYSQVKRLEGIRGIDLAQGRLVRDVRVLNLDKNKNIYLRLISMDKPKPYPLNEIKLLEGSFPEAKGREVLLAEKFFKAHKLSIGSPIQVLIEGKKIDFKVAGAGQSPEFVYAMRDGQNILPDPGAFEVAYMPYDVMESLFKQKGMINDISFTLEPGYKFEDVEQALKMELKKYGLESLVSRKNQASNAMLSEELKQLEKTSRSVPILFLTIAAIILYIMLKRLVESQRIQIGILRAFGYRPGEILAHYLSYGLMLGLAGGILGGLLGTALSVSMTGLYQNYYSLPDLTGRFSPRYFLSGILLSVGFSLIAAYQGVRGVQKLQPADAMHPSIPVFKKKSRLEQIPGFWAAFTVQGRMAIRNMLRNKGRSFFTFIGIVFTFSIMASLLSMYSLMDIMILDQFTKVQKYDIKTTFTRPLPLNEVIRELEGKKGIKRIEPVIEVPVTLQKQYRKTDVIAQGLMRYSELYTPLDKQGNRIQIPEDGMLLSEQVAGKLKAGVGDRLQVESIWARESPVYVNVAGIIPQYLGSNVYMSNEALFELLHQGEMATSALVSIDKEQIPAFKERYNTSKYVGNLEERQQTIDLYKKLMGSSRFMIWVMAFMAIITGFAIVYNSSIITLSERKRELASLRVLGMRPGEVLEVISVEQWCIGILGMLAGIPLTFAINKGISASMSSDLFFLPAVTAPSALLLALLGTMLAISLAQLWVARKVADLDLVEVLKERE</sequence>
<dbReference type="GO" id="GO:0005886">
    <property type="term" value="C:plasma membrane"/>
    <property type="evidence" value="ECO:0007669"/>
    <property type="project" value="UniProtKB-SubCell"/>
</dbReference>
<evidence type="ECO:0000313" key="9">
    <source>
        <dbReference type="EMBL" id="AYO32200.1"/>
    </source>
</evidence>
<dbReference type="EMBL" id="CP033169">
    <property type="protein sequence ID" value="AYO32200.1"/>
    <property type="molecule type" value="Genomic_DNA"/>
</dbReference>
<evidence type="ECO:0000256" key="1">
    <source>
        <dbReference type="ARBA" id="ARBA00004651"/>
    </source>
</evidence>